<evidence type="ECO:0000313" key="2">
    <source>
        <dbReference type="EMBL" id="KAF6725622.1"/>
    </source>
</evidence>
<sequence>MAFPLETDLSYAWEKYMDCRLQGADLQISLQSLENFLCLFHYVQHHPTLSSKDALKFCSDMSGASNTLAREFLTDVHQLCSAVAQRVEAREEDEEESHMVALGEYLVRGRGFLLLSTLDAIIDQELTCREELLTLLLSLLPLVWKIPVQEEKAPDFNLPSLIEVFLSREVKAVPLRTGQKTATDEQNSGKRPRVGSGTWKSRRSRRTAQRYSVKDARKSQVSTSDSEANSEDRTVPGSGGARSRRSHVSPVQVSCQHHPSEASQSALCNSTGTMSAPYPHPRAPGGQNIDHETLTDPAAISIFNRMENSPFDLCHVLLSLLEKVCKFDMSINHNPGLAVSVVPALTEILTEFGDCCGPGGGGTGVEELAGGWTEEPIALVQRMLLRTILHLMSGGCMSERQTSRQSEAELDRPAASHA</sequence>
<protein>
    <submittedName>
        <fullName evidence="2">Lysosomal-trafficking regulator</fullName>
    </submittedName>
</protein>
<comment type="caution">
    <text evidence="2">The sequence shown here is derived from an EMBL/GenBank/DDBJ whole genome shotgun (WGS) entry which is preliminary data.</text>
</comment>
<evidence type="ECO:0000256" key="1">
    <source>
        <dbReference type="SAM" id="MobiDB-lite"/>
    </source>
</evidence>
<reference evidence="2" key="1">
    <citation type="journal article" name="BMC Genomics">
        <title>Long-read sequencing and de novo genome assembly of marine medaka (Oryzias melastigma).</title>
        <authorList>
            <person name="Liang P."/>
            <person name="Saqib H.S.A."/>
            <person name="Ni X."/>
            <person name="Shen Y."/>
        </authorList>
    </citation>
    <scope>NUCLEOTIDE SEQUENCE</scope>
    <source>
        <strain evidence="2">Bigg-433</strain>
    </source>
</reference>
<feature type="region of interest" description="Disordered" evidence="1">
    <location>
        <begin position="176"/>
        <end position="288"/>
    </location>
</feature>
<gene>
    <name evidence="2" type="ORF">FQA47_022805</name>
</gene>
<dbReference type="EMBL" id="WKFB01000356">
    <property type="protein sequence ID" value="KAF6725622.1"/>
    <property type="molecule type" value="Genomic_DNA"/>
</dbReference>
<dbReference type="Proteomes" id="UP000646548">
    <property type="component" value="Unassembled WGS sequence"/>
</dbReference>
<dbReference type="AlphaFoldDB" id="A0A834C9P5"/>
<organism evidence="2 3">
    <name type="scientific">Oryzias melastigma</name>
    <name type="common">Marine medaka</name>
    <dbReference type="NCBI Taxonomy" id="30732"/>
    <lineage>
        <taxon>Eukaryota</taxon>
        <taxon>Metazoa</taxon>
        <taxon>Chordata</taxon>
        <taxon>Craniata</taxon>
        <taxon>Vertebrata</taxon>
        <taxon>Euteleostomi</taxon>
        <taxon>Actinopterygii</taxon>
        <taxon>Neopterygii</taxon>
        <taxon>Teleostei</taxon>
        <taxon>Neoteleostei</taxon>
        <taxon>Acanthomorphata</taxon>
        <taxon>Ovalentaria</taxon>
        <taxon>Atherinomorphae</taxon>
        <taxon>Beloniformes</taxon>
        <taxon>Adrianichthyidae</taxon>
        <taxon>Oryziinae</taxon>
        <taxon>Oryzias</taxon>
    </lineage>
</organism>
<proteinExistence type="predicted"/>
<feature type="compositionally biased region" description="Polar residues" evidence="1">
    <location>
        <begin position="249"/>
        <end position="274"/>
    </location>
</feature>
<evidence type="ECO:0000313" key="3">
    <source>
        <dbReference type="Proteomes" id="UP000646548"/>
    </source>
</evidence>
<name>A0A834C9P5_ORYME</name>
<accession>A0A834C9P5</accession>